<dbReference type="Proteomes" id="UP000002938">
    <property type="component" value="Unassembled WGS sequence"/>
</dbReference>
<keyword evidence="2" id="KW-1185">Reference proteome</keyword>
<dbReference type="RefSeq" id="WP_006785105.1">
    <property type="nucleotide sequence ID" value="NZ_ADMN01000087.1"/>
</dbReference>
<reference evidence="1 2" key="1">
    <citation type="journal article" date="2011" name="J. Bacteriol.">
        <title>Draft Genome Sequence of Turicibacter sanguinis PC909, Isolated from Human Feces.</title>
        <authorList>
            <person name="Cuiv P.O."/>
            <person name="Klaassens E.S."/>
            <person name="Durkin A.S."/>
            <person name="Harkins D.M."/>
            <person name="Foster L."/>
            <person name="McCorrison J."/>
            <person name="Torralba M."/>
            <person name="Nelson K.E."/>
            <person name="Morrison M."/>
        </authorList>
    </citation>
    <scope>NUCLEOTIDE SEQUENCE [LARGE SCALE GENOMIC DNA]</scope>
    <source>
        <strain evidence="1 2">PC909</strain>
    </source>
</reference>
<evidence type="ECO:0000313" key="2">
    <source>
        <dbReference type="Proteomes" id="UP000002938"/>
    </source>
</evidence>
<comment type="caution">
    <text evidence="1">The sequence shown here is derived from an EMBL/GenBank/DDBJ whole genome shotgun (WGS) entry which is preliminary data.</text>
</comment>
<name>A0ABP2I1J2_9FIRM</name>
<dbReference type="EMBL" id="ADMN01000087">
    <property type="protein sequence ID" value="EFF63357.1"/>
    <property type="molecule type" value="Genomic_DNA"/>
</dbReference>
<organism evidence="1 2">
    <name type="scientific">Turicibacter sanguinis PC909</name>
    <dbReference type="NCBI Taxonomy" id="702450"/>
    <lineage>
        <taxon>Bacteria</taxon>
        <taxon>Bacillati</taxon>
        <taxon>Bacillota</taxon>
        <taxon>Erysipelotrichia</taxon>
        <taxon>Erysipelotrichales</taxon>
        <taxon>Turicibacteraceae</taxon>
        <taxon>Turicibacter</taxon>
    </lineage>
</organism>
<protein>
    <submittedName>
        <fullName evidence="1">Uncharacterized protein</fullName>
    </submittedName>
</protein>
<evidence type="ECO:0000313" key="1">
    <source>
        <dbReference type="EMBL" id="EFF63357.1"/>
    </source>
</evidence>
<sequence>MKDIESKKKMVVQMAKLQYKFDKKILEKNGKQVKTQENLARIYKDLIEKELNN</sequence>
<accession>A0ABP2I1J2</accession>
<proteinExistence type="predicted"/>
<gene>
    <name evidence="1" type="ORF">CUW_1436</name>
</gene>